<reference evidence="2 3" key="1">
    <citation type="journal article" date="2019" name="Commun. Biol.">
        <title>The bagworm genome reveals a unique fibroin gene that provides high tensile strength.</title>
        <authorList>
            <person name="Kono N."/>
            <person name="Nakamura H."/>
            <person name="Ohtoshi R."/>
            <person name="Tomita M."/>
            <person name="Numata K."/>
            <person name="Arakawa K."/>
        </authorList>
    </citation>
    <scope>NUCLEOTIDE SEQUENCE [LARGE SCALE GENOMIC DNA]</scope>
</reference>
<proteinExistence type="predicted"/>
<evidence type="ECO:0000256" key="1">
    <source>
        <dbReference type="SAM" id="MobiDB-lite"/>
    </source>
</evidence>
<organism evidence="2 3">
    <name type="scientific">Eumeta variegata</name>
    <name type="common">Bagworm moth</name>
    <name type="synonym">Eumeta japonica</name>
    <dbReference type="NCBI Taxonomy" id="151549"/>
    <lineage>
        <taxon>Eukaryota</taxon>
        <taxon>Metazoa</taxon>
        <taxon>Ecdysozoa</taxon>
        <taxon>Arthropoda</taxon>
        <taxon>Hexapoda</taxon>
        <taxon>Insecta</taxon>
        <taxon>Pterygota</taxon>
        <taxon>Neoptera</taxon>
        <taxon>Endopterygota</taxon>
        <taxon>Lepidoptera</taxon>
        <taxon>Glossata</taxon>
        <taxon>Ditrysia</taxon>
        <taxon>Tineoidea</taxon>
        <taxon>Psychidae</taxon>
        <taxon>Oiketicinae</taxon>
        <taxon>Eumeta</taxon>
    </lineage>
</organism>
<protein>
    <submittedName>
        <fullName evidence="2">Uncharacterized protein</fullName>
    </submittedName>
</protein>
<feature type="compositionally biased region" description="Low complexity" evidence="1">
    <location>
        <begin position="98"/>
        <end position="107"/>
    </location>
</feature>
<evidence type="ECO:0000313" key="2">
    <source>
        <dbReference type="EMBL" id="GBP86193.1"/>
    </source>
</evidence>
<dbReference type="Proteomes" id="UP000299102">
    <property type="component" value="Unassembled WGS sequence"/>
</dbReference>
<dbReference type="EMBL" id="BGZK01001779">
    <property type="protein sequence ID" value="GBP86193.1"/>
    <property type="molecule type" value="Genomic_DNA"/>
</dbReference>
<name>A0A4C1ZGC2_EUMVA</name>
<gene>
    <name evidence="2" type="ORF">EVAR_63969_1</name>
</gene>
<comment type="caution">
    <text evidence="2">The sequence shown here is derived from an EMBL/GenBank/DDBJ whole genome shotgun (WGS) entry which is preliminary data.</text>
</comment>
<feature type="region of interest" description="Disordered" evidence="1">
    <location>
        <begin position="98"/>
        <end position="122"/>
    </location>
</feature>
<dbReference type="AlphaFoldDB" id="A0A4C1ZGC2"/>
<accession>A0A4C1ZGC2</accession>
<evidence type="ECO:0000313" key="3">
    <source>
        <dbReference type="Proteomes" id="UP000299102"/>
    </source>
</evidence>
<keyword evidence="3" id="KW-1185">Reference proteome</keyword>
<sequence length="122" mass="13057">MRRSGEESKAWIRNIVWNGKRDTIILENLQLFGKKKSVEATTVFIKQLKATTTNDLCVAAVSAGGARGATNVLQAAFSVCREKFHLIKPKVRCAPAAAAARSAPGGRRPAGGGGACERESRF</sequence>